<evidence type="ECO:0000256" key="3">
    <source>
        <dbReference type="ARBA" id="ARBA00022833"/>
    </source>
</evidence>
<keyword evidence="3" id="KW-0862">Zinc</keyword>
<evidence type="ECO:0000313" key="7">
    <source>
        <dbReference type="Proteomes" id="UP001165082"/>
    </source>
</evidence>
<evidence type="ECO:0000313" key="6">
    <source>
        <dbReference type="EMBL" id="GMH68650.1"/>
    </source>
</evidence>
<keyword evidence="7" id="KW-1185">Reference proteome</keyword>
<sequence>MKVEISLSPPTSSPSALRSTSLDVWVKSTIQRSHVTLTRVVRKGPCANKDGQGTKRSRSIFDPSGKGASGGKDDAEGVKFVVEPGADVIDVSVGHYWLPWFQDNSVMNIRIVSFTSSATPTMSGSNNDASPDSSPSTSAPSYELMILHHIPPRIPSSILTPLSTYLSEKPFPSKHESEPVYVKGRVRKYSGVASEGGGGGYAVLELEDEEDWGREEEKMGVNEDKEKSTTARRIDVVLVADKFSTKKKKKKKKRKNISAADSADDEACRFENVNCLQPGSKCWLKIVGWKSWKGGGREGVIKAVEFGAIVDEDYYDDYDDDNGKIRKGWELVTSVKGEWITTGSSKLLWTRYGNGRYRKGDYCYVGRSWSYGNGGVATGMTKGCLDVGSGGWGKEKGWDSFKGTPRIVCTSMDDYVFLQEKSGERHERDFWSEWMMGCCFYGQSCVAAEPTTTVDGRKVKRKWVRDSVKTLPERGVKGDVVRGSSKFENLVITSIMWCWVCVENLSGDERMSGVVKEVKPGIFGTAKGNGLWGGVAGGIVRREKDALRPRRKGIRIEDWIDDGEGGEEVQLNIESIHGVLNEEGYVECRWVGNEDAGEVGKVHFKVKCTEEDEGSGDWEGLTDTVVQQDSGGWIGGDGMDWGDDVEDEEDEEGGDGSNIVKKKGRSGIFCDVWVAPVRQYSGEEIKQWASRFGRVESVAKEGGKTFAIVRFGEERSADWCMKIQRLKNMRSKKREREEKNKPNLQTNQGGPIDWTCGLCCNFNFESKAVCNRPGCKQTQEDNKATYPNFERSDWKCHSCGNANFKSRAVCYSYGCEVTQGEAWLEYQKSQAPGFKVQKVLNNKADWTCKKCGHLNWKSKLVCFVTGCDMTQEKNMEAAEGGADDEDETDSDDDGLGEVWEGGHRIGNDRVDCRYAETGGKWKERRRMRKEARKAALKYKEAEMERAARGGGVQDPMKILLDAIKTESWGNAFFGVCRGWWKPSKGDVKGFGDGGSNVVVLQGGTEGGSRWTCDVVGRVREGEVGNAPSLGWWGEGTSKRVEVKDLRKVAEGRVVECRAKVGNVESVRCRGVCGKCGGEIKSRGGEGGFEDSDSEDEDEGYFKRPLPGGMGGEIKGLMAMPMSELAGLVGSKGDFTKRYEEGKKNWGVFSKCKNGCSPVFWGWKWEVNGTLDSGFGGVKFVAEGESGRKMMGTIGVDVERVERGGGTMFKQDKPLSKEIRGIIQTLGGVTGKGQVRKLLDRKQEAEYEVYMVCKNVALMRSGKNRLLKDWWM</sequence>
<comment type="caution">
    <text evidence="6">The sequence shown here is derived from an EMBL/GenBank/DDBJ whole genome shotgun (WGS) entry which is preliminary data.</text>
</comment>
<feature type="domain" description="RanBP2-type" evidence="5">
    <location>
        <begin position="752"/>
        <end position="778"/>
    </location>
</feature>
<dbReference type="OrthoDB" id="430695at2759"/>
<evidence type="ECO:0000256" key="4">
    <source>
        <dbReference type="SAM" id="MobiDB-lite"/>
    </source>
</evidence>
<proteinExistence type="predicted"/>
<dbReference type="InterPro" id="IPR001876">
    <property type="entry name" value="Znf_RanBP2"/>
</dbReference>
<feature type="region of interest" description="Disordered" evidence="4">
    <location>
        <begin position="44"/>
        <end position="74"/>
    </location>
</feature>
<organism evidence="6 7">
    <name type="scientific">Triparma retinervis</name>
    <dbReference type="NCBI Taxonomy" id="2557542"/>
    <lineage>
        <taxon>Eukaryota</taxon>
        <taxon>Sar</taxon>
        <taxon>Stramenopiles</taxon>
        <taxon>Ochrophyta</taxon>
        <taxon>Bolidophyceae</taxon>
        <taxon>Parmales</taxon>
        <taxon>Triparmaceae</taxon>
        <taxon>Triparma</taxon>
    </lineage>
</organism>
<feature type="domain" description="RanBP2-type" evidence="5">
    <location>
        <begin position="844"/>
        <end position="870"/>
    </location>
</feature>
<dbReference type="EMBL" id="BRXZ01002717">
    <property type="protein sequence ID" value="GMH68650.1"/>
    <property type="molecule type" value="Genomic_DNA"/>
</dbReference>
<protein>
    <recommendedName>
        <fullName evidence="5">RanBP2-type domain-containing protein</fullName>
    </recommendedName>
</protein>
<keyword evidence="2" id="KW-0863">Zinc-finger</keyword>
<dbReference type="AlphaFoldDB" id="A0A9W7AJ07"/>
<dbReference type="GO" id="GO:0008270">
    <property type="term" value="F:zinc ion binding"/>
    <property type="evidence" value="ECO:0007669"/>
    <property type="project" value="UniProtKB-KW"/>
</dbReference>
<feature type="region of interest" description="Disordered" evidence="4">
    <location>
        <begin position="119"/>
        <end position="138"/>
    </location>
</feature>
<dbReference type="Proteomes" id="UP001165082">
    <property type="component" value="Unassembled WGS sequence"/>
</dbReference>
<evidence type="ECO:0000256" key="1">
    <source>
        <dbReference type="ARBA" id="ARBA00022723"/>
    </source>
</evidence>
<reference evidence="6" key="1">
    <citation type="submission" date="2022-07" db="EMBL/GenBank/DDBJ databases">
        <title>Genome analysis of Parmales, a sister group of diatoms, reveals the evolutionary specialization of diatoms from phago-mixotrophs to photoautotrophs.</title>
        <authorList>
            <person name="Ban H."/>
            <person name="Sato S."/>
            <person name="Yoshikawa S."/>
            <person name="Kazumasa Y."/>
            <person name="Nakamura Y."/>
            <person name="Ichinomiya M."/>
            <person name="Saitoh K."/>
            <person name="Sato N."/>
            <person name="Blanc-Mathieu R."/>
            <person name="Endo H."/>
            <person name="Kuwata A."/>
            <person name="Ogata H."/>
        </authorList>
    </citation>
    <scope>NUCLEOTIDE SEQUENCE</scope>
</reference>
<gene>
    <name evidence="6" type="ORF">TrRE_jg12161</name>
</gene>
<evidence type="ECO:0000256" key="2">
    <source>
        <dbReference type="ARBA" id="ARBA00022771"/>
    </source>
</evidence>
<name>A0A9W7AJ07_9STRA</name>
<feature type="compositionally biased region" description="Low complexity" evidence="4">
    <location>
        <begin position="123"/>
        <end position="138"/>
    </location>
</feature>
<keyword evidence="1" id="KW-0479">Metal-binding</keyword>
<dbReference type="SMART" id="SM00547">
    <property type="entry name" value="ZnF_RBZ"/>
    <property type="match status" value="3"/>
</dbReference>
<accession>A0A9W7AJ07</accession>
<evidence type="ECO:0000259" key="5">
    <source>
        <dbReference type="SMART" id="SM00547"/>
    </source>
</evidence>
<feature type="domain" description="RanBP2-type" evidence="5">
    <location>
        <begin position="792"/>
        <end position="818"/>
    </location>
</feature>